<evidence type="ECO:0000313" key="3">
    <source>
        <dbReference type="EMBL" id="QJA49833.1"/>
    </source>
</evidence>
<evidence type="ECO:0000259" key="2">
    <source>
        <dbReference type="Pfam" id="PF01973"/>
    </source>
</evidence>
<dbReference type="EMBL" id="MT144157">
    <property type="protein sequence ID" value="QJA49833.1"/>
    <property type="molecule type" value="Genomic_DNA"/>
</dbReference>
<gene>
    <name evidence="3" type="ORF">TM448A01513_0009</name>
</gene>
<protein>
    <recommendedName>
        <fullName evidence="2">6-hydroxymethylpterin diphosphokinase MptE-like domain-containing protein</fullName>
    </recommendedName>
</protein>
<organism evidence="3">
    <name type="scientific">viral metagenome</name>
    <dbReference type="NCBI Taxonomy" id="1070528"/>
    <lineage>
        <taxon>unclassified sequences</taxon>
        <taxon>metagenomes</taxon>
        <taxon>organismal metagenomes</taxon>
    </lineage>
</organism>
<dbReference type="InterPro" id="IPR002826">
    <property type="entry name" value="MptE-like"/>
</dbReference>
<dbReference type="AlphaFoldDB" id="A0A6H1ZPH3"/>
<feature type="domain" description="6-hydroxymethylpterin diphosphokinase MptE-like" evidence="2">
    <location>
        <begin position="176"/>
        <end position="338"/>
    </location>
</feature>
<dbReference type="Pfam" id="PF01973">
    <property type="entry name" value="MptE-like"/>
    <property type="match status" value="1"/>
</dbReference>
<sequence>MGERIIETNEPNKEWRTYLTNEHGESVHSVLTDIFHILKNEGCLGTFEKIKDFLQLDEYIERGLTGHEIIEEWWRQAMHGPDWYREDGAVGVSIGEIMLGDDRETPHIMAVWHFPDMDKDGDYTGKQSVLFASDVTSPFYEEIKDSGSMPAKNITAAFKLNYSTNKRKSDGFLLGVKELQGSHRGKPCIVVGNGPSLERQIPLLKKVFADRGDLCVLGTNRAVEYFGPDALDYYMQLDYSSNEGWWSNVPRSKAEKVKAILWTVVGPWVHRIFSPKHMYWMHDQFHFPWLPMDEQRDLAKRIGVVGAGPNIAHWSLSFAYRILEADPIILVGVDHAYTWGNCHVGEPVSRAMVENPTFHSGLEFCYDCKDRLTATDGRMKRHNRALNGLCSFIRNGGWPHESQRSARVVNCSEWGLPLEWAEQCDLEEFLKGEVFDEDDFQRRFTDGLESPSGGVPAPVQGTDQARRSIRIA</sequence>
<reference evidence="3" key="1">
    <citation type="submission" date="2020-03" db="EMBL/GenBank/DDBJ databases">
        <title>The deep terrestrial virosphere.</title>
        <authorList>
            <person name="Holmfeldt K."/>
            <person name="Nilsson E."/>
            <person name="Simone D."/>
            <person name="Lopez-Fernandez M."/>
            <person name="Wu X."/>
            <person name="de Brujin I."/>
            <person name="Lundin D."/>
            <person name="Andersson A."/>
            <person name="Bertilsson S."/>
            <person name="Dopson M."/>
        </authorList>
    </citation>
    <scope>NUCLEOTIDE SEQUENCE</scope>
    <source>
        <strain evidence="3">TM448A01513</strain>
    </source>
</reference>
<name>A0A6H1ZPH3_9ZZZZ</name>
<feature type="region of interest" description="Disordered" evidence="1">
    <location>
        <begin position="445"/>
        <end position="472"/>
    </location>
</feature>
<accession>A0A6H1ZPH3</accession>
<evidence type="ECO:0000256" key="1">
    <source>
        <dbReference type="SAM" id="MobiDB-lite"/>
    </source>
</evidence>
<proteinExistence type="predicted"/>